<keyword evidence="2" id="KW-1185">Reference proteome</keyword>
<reference evidence="1 2" key="1">
    <citation type="journal article" date="2017" name="Mol. Plant">
        <title>The Genome of Medicinal Plant Macleaya cordata Provides New Insights into Benzylisoquinoline Alkaloids Metabolism.</title>
        <authorList>
            <person name="Liu X."/>
            <person name="Liu Y."/>
            <person name="Huang P."/>
            <person name="Ma Y."/>
            <person name="Qing Z."/>
            <person name="Tang Q."/>
            <person name="Cao H."/>
            <person name="Cheng P."/>
            <person name="Zheng Y."/>
            <person name="Yuan Z."/>
            <person name="Zhou Y."/>
            <person name="Liu J."/>
            <person name="Tang Z."/>
            <person name="Zhuo Y."/>
            <person name="Zhang Y."/>
            <person name="Yu L."/>
            <person name="Huang J."/>
            <person name="Yang P."/>
            <person name="Peng Q."/>
            <person name="Zhang J."/>
            <person name="Jiang W."/>
            <person name="Zhang Z."/>
            <person name="Lin K."/>
            <person name="Ro D.K."/>
            <person name="Chen X."/>
            <person name="Xiong X."/>
            <person name="Shang Y."/>
            <person name="Huang S."/>
            <person name="Zeng J."/>
        </authorList>
    </citation>
    <scope>NUCLEOTIDE SEQUENCE [LARGE SCALE GENOMIC DNA]</scope>
    <source>
        <strain evidence="2">cv. BLH2017</strain>
        <tissue evidence="1">Root</tissue>
    </source>
</reference>
<dbReference type="InParanoid" id="A0A200PYG1"/>
<proteinExistence type="predicted"/>
<organism evidence="1 2">
    <name type="scientific">Macleaya cordata</name>
    <name type="common">Five-seeded plume-poppy</name>
    <name type="synonym">Bocconia cordata</name>
    <dbReference type="NCBI Taxonomy" id="56857"/>
    <lineage>
        <taxon>Eukaryota</taxon>
        <taxon>Viridiplantae</taxon>
        <taxon>Streptophyta</taxon>
        <taxon>Embryophyta</taxon>
        <taxon>Tracheophyta</taxon>
        <taxon>Spermatophyta</taxon>
        <taxon>Magnoliopsida</taxon>
        <taxon>Ranunculales</taxon>
        <taxon>Papaveraceae</taxon>
        <taxon>Papaveroideae</taxon>
        <taxon>Macleaya</taxon>
    </lineage>
</organism>
<dbReference type="Proteomes" id="UP000195402">
    <property type="component" value="Unassembled WGS sequence"/>
</dbReference>
<sequence>MKVIVRKLKKQSRMLRGHNKGSSSSSSSSFNCNYDPWSYSLNFDTSGCGSMLDDDYYSRRSYAFSSRFVAATTTTTHPRVLEATSR</sequence>
<dbReference type="EMBL" id="MVGT01003785">
    <property type="protein sequence ID" value="OVA03205.1"/>
    <property type="molecule type" value="Genomic_DNA"/>
</dbReference>
<gene>
    <name evidence="1" type="ORF">BVC80_8891g11</name>
</gene>
<comment type="caution">
    <text evidence="1">The sequence shown here is derived from an EMBL/GenBank/DDBJ whole genome shotgun (WGS) entry which is preliminary data.</text>
</comment>
<evidence type="ECO:0000313" key="1">
    <source>
        <dbReference type="EMBL" id="OVA03205.1"/>
    </source>
</evidence>
<name>A0A200PYG1_MACCD</name>
<evidence type="ECO:0000313" key="2">
    <source>
        <dbReference type="Proteomes" id="UP000195402"/>
    </source>
</evidence>
<dbReference type="OMA" id="MLDDDYY"/>
<accession>A0A200PYG1</accession>
<dbReference type="PANTHER" id="PTHR33168">
    <property type="entry name" value="STRESS INDUCED PROTEIN-RELATED"/>
    <property type="match status" value="1"/>
</dbReference>
<protein>
    <submittedName>
        <fullName evidence="1">Uncharacterized protein</fullName>
    </submittedName>
</protein>
<dbReference type="AlphaFoldDB" id="A0A200PYG1"/>